<dbReference type="Proteomes" id="UP001210609">
    <property type="component" value="Chromosome"/>
</dbReference>
<dbReference type="InterPro" id="IPR027417">
    <property type="entry name" value="P-loop_NTPase"/>
</dbReference>
<dbReference type="PANTHER" id="PTHR35807:SF1">
    <property type="entry name" value="TRANSCRIPTIONAL REGULATOR REDD"/>
    <property type="match status" value="1"/>
</dbReference>
<dbReference type="Gene3D" id="1.25.40.10">
    <property type="entry name" value="Tetratricopeptide repeat domain"/>
    <property type="match status" value="2"/>
</dbReference>
<evidence type="ECO:0000259" key="8">
    <source>
        <dbReference type="PROSITE" id="PS51755"/>
    </source>
</evidence>
<dbReference type="SUPFAM" id="SSF46894">
    <property type="entry name" value="C-terminal effector domain of the bipartite response regulators"/>
    <property type="match status" value="1"/>
</dbReference>
<feature type="compositionally biased region" description="Basic and acidic residues" evidence="7">
    <location>
        <begin position="132"/>
        <end position="141"/>
    </location>
</feature>
<feature type="region of interest" description="Disordered" evidence="7">
    <location>
        <begin position="1500"/>
        <end position="1524"/>
    </location>
</feature>
<evidence type="ECO:0000313" key="11">
    <source>
        <dbReference type="Proteomes" id="UP000429552"/>
    </source>
</evidence>
<dbReference type="PANTHER" id="PTHR35807">
    <property type="entry name" value="TRANSCRIPTIONAL REGULATOR REDD-RELATED"/>
    <property type="match status" value="1"/>
</dbReference>
<keyword evidence="2" id="KW-0902">Two-component regulatory system</keyword>
<dbReference type="Gene3D" id="1.10.10.10">
    <property type="entry name" value="Winged helix-like DNA-binding domain superfamily/Winged helix DNA-binding domain"/>
    <property type="match status" value="1"/>
</dbReference>
<dbReference type="SMART" id="SM00028">
    <property type="entry name" value="TPR"/>
    <property type="match status" value="4"/>
</dbReference>
<dbReference type="RefSeq" id="WP_159486049.1">
    <property type="nucleotide sequence ID" value="NZ_BLIP01000001.1"/>
</dbReference>
<feature type="compositionally biased region" description="Gly residues" evidence="7">
    <location>
        <begin position="49"/>
        <end position="63"/>
    </location>
</feature>
<dbReference type="SMART" id="SM00862">
    <property type="entry name" value="Trans_reg_C"/>
    <property type="match status" value="1"/>
</dbReference>
<evidence type="ECO:0000313" key="9">
    <source>
        <dbReference type="EMBL" id="GFE21927.1"/>
    </source>
</evidence>
<evidence type="ECO:0000256" key="5">
    <source>
        <dbReference type="ARBA" id="ARBA00023163"/>
    </source>
</evidence>
<dbReference type="SUPFAM" id="SSF52540">
    <property type="entry name" value="P-loop containing nucleoside triphosphate hydrolases"/>
    <property type="match status" value="1"/>
</dbReference>
<evidence type="ECO:0000256" key="2">
    <source>
        <dbReference type="ARBA" id="ARBA00023012"/>
    </source>
</evidence>
<feature type="region of interest" description="Disordered" evidence="7">
    <location>
        <begin position="35"/>
        <end position="173"/>
    </location>
</feature>
<evidence type="ECO:0000256" key="7">
    <source>
        <dbReference type="SAM" id="MobiDB-lite"/>
    </source>
</evidence>
<evidence type="ECO:0000256" key="1">
    <source>
        <dbReference type="ARBA" id="ARBA00005820"/>
    </source>
</evidence>
<keyword evidence="5" id="KW-0804">Transcription</keyword>
<feature type="compositionally biased region" description="Low complexity" evidence="7">
    <location>
        <begin position="1504"/>
        <end position="1518"/>
    </location>
</feature>
<evidence type="ECO:0000256" key="6">
    <source>
        <dbReference type="PROSITE-ProRule" id="PRU01091"/>
    </source>
</evidence>
<dbReference type="InterPro" id="IPR036388">
    <property type="entry name" value="WH-like_DNA-bd_sf"/>
</dbReference>
<dbReference type="NCBIfam" id="NF041121">
    <property type="entry name" value="SAV_2336_NTERM"/>
    <property type="match status" value="1"/>
</dbReference>
<evidence type="ECO:0000256" key="4">
    <source>
        <dbReference type="ARBA" id="ARBA00023125"/>
    </source>
</evidence>
<dbReference type="EMBL" id="BLIP01000001">
    <property type="protein sequence ID" value="GFE21927.1"/>
    <property type="molecule type" value="Genomic_DNA"/>
</dbReference>
<feature type="region of interest" description="Disordered" evidence="7">
    <location>
        <begin position="617"/>
        <end position="637"/>
    </location>
</feature>
<organism evidence="9 11">
    <name type="scientific">Streptomyces nigrescens</name>
    <dbReference type="NCBI Taxonomy" id="1920"/>
    <lineage>
        <taxon>Bacteria</taxon>
        <taxon>Bacillati</taxon>
        <taxon>Actinomycetota</taxon>
        <taxon>Actinomycetes</taxon>
        <taxon>Kitasatosporales</taxon>
        <taxon>Streptomycetaceae</taxon>
        <taxon>Streptomyces</taxon>
    </lineage>
</organism>
<name>A0A640TE51_STRNI</name>
<feature type="DNA-binding region" description="OmpR/PhoB-type" evidence="6">
    <location>
        <begin position="626"/>
        <end position="733"/>
    </location>
</feature>
<reference evidence="9 11" key="1">
    <citation type="submission" date="2019-12" db="EMBL/GenBank/DDBJ databases">
        <title>Whole genome shotgun sequence of Streptomyces libani subsp. libani NBRC 13452.</title>
        <authorList>
            <person name="Ichikawa N."/>
            <person name="Kimura A."/>
            <person name="Kitahashi Y."/>
            <person name="Komaki H."/>
            <person name="Tamura T."/>
        </authorList>
    </citation>
    <scope>NUCLEOTIDE SEQUENCE [LARGE SCALE GENOMIC DNA]</scope>
    <source>
        <strain evidence="9 11">NBRC 13452</strain>
    </source>
</reference>
<evidence type="ECO:0000313" key="12">
    <source>
        <dbReference type="Proteomes" id="UP001210609"/>
    </source>
</evidence>
<dbReference type="GO" id="GO:0000160">
    <property type="term" value="P:phosphorelay signal transduction system"/>
    <property type="evidence" value="ECO:0007669"/>
    <property type="project" value="UniProtKB-KW"/>
</dbReference>
<dbReference type="Pfam" id="PF03704">
    <property type="entry name" value="BTAD"/>
    <property type="match status" value="1"/>
</dbReference>
<protein>
    <submittedName>
        <fullName evidence="10">SAV_2336 family protein</fullName>
    </submittedName>
</protein>
<evidence type="ECO:0000256" key="3">
    <source>
        <dbReference type="ARBA" id="ARBA00023015"/>
    </source>
</evidence>
<dbReference type="InterPro" id="IPR019734">
    <property type="entry name" value="TPR_rpt"/>
</dbReference>
<keyword evidence="4 6" id="KW-0238">DNA-binding</keyword>
<proteinExistence type="inferred from homology"/>
<dbReference type="GO" id="GO:0003677">
    <property type="term" value="F:DNA binding"/>
    <property type="evidence" value="ECO:0007669"/>
    <property type="project" value="UniProtKB-UniRule"/>
</dbReference>
<evidence type="ECO:0000313" key="10">
    <source>
        <dbReference type="EMBL" id="WAT96551.1"/>
    </source>
</evidence>
<keyword evidence="3" id="KW-0805">Transcription regulation</keyword>
<comment type="similarity">
    <text evidence="1">Belongs to the AfsR/DnrI/RedD regulatory family.</text>
</comment>
<accession>A0A640TE51</accession>
<feature type="domain" description="OmpR/PhoB-type" evidence="8">
    <location>
        <begin position="626"/>
        <end position="733"/>
    </location>
</feature>
<dbReference type="InterPro" id="IPR016032">
    <property type="entry name" value="Sig_transdc_resp-reg_C-effctor"/>
</dbReference>
<dbReference type="SUPFAM" id="SSF48452">
    <property type="entry name" value="TPR-like"/>
    <property type="match status" value="1"/>
</dbReference>
<dbReference type="GO" id="GO:0006355">
    <property type="term" value="P:regulation of DNA-templated transcription"/>
    <property type="evidence" value="ECO:0007669"/>
    <property type="project" value="InterPro"/>
</dbReference>
<dbReference type="InterPro" id="IPR047738">
    <property type="entry name" value="SAV_2336-like_N"/>
</dbReference>
<dbReference type="InterPro" id="IPR001867">
    <property type="entry name" value="OmpR/PhoB-type_DNA-bd"/>
</dbReference>
<feature type="compositionally biased region" description="Pro residues" evidence="7">
    <location>
        <begin position="624"/>
        <end position="635"/>
    </location>
</feature>
<gene>
    <name evidence="9" type="ORF">Sliba_23800</name>
    <name evidence="10" type="ORF">STRLI_002394</name>
</gene>
<dbReference type="InterPro" id="IPR011990">
    <property type="entry name" value="TPR-like_helical_dom_sf"/>
</dbReference>
<dbReference type="EMBL" id="CP114202">
    <property type="protein sequence ID" value="WAT96551.1"/>
    <property type="molecule type" value="Genomic_DNA"/>
</dbReference>
<dbReference type="InterPro" id="IPR005158">
    <property type="entry name" value="BTAD"/>
</dbReference>
<dbReference type="Gene3D" id="3.40.50.300">
    <property type="entry name" value="P-loop containing nucleotide triphosphate hydrolases"/>
    <property type="match status" value="1"/>
</dbReference>
<dbReference type="PROSITE" id="PS51755">
    <property type="entry name" value="OMPR_PHOB"/>
    <property type="match status" value="1"/>
</dbReference>
<reference evidence="10 12" key="2">
    <citation type="submission" date="2022-12" db="EMBL/GenBank/DDBJ databases">
        <authorList>
            <person name="Ruckert C."/>
            <person name="Busche T."/>
            <person name="Kalinowski J."/>
            <person name="Wittmann C."/>
        </authorList>
    </citation>
    <scope>NUCLEOTIDE SEQUENCE [LARGE SCALE GENOMIC DNA]</scope>
    <source>
        <strain evidence="10 12">DSM 40555</strain>
    </source>
</reference>
<feature type="region of interest" description="Disordered" evidence="7">
    <location>
        <begin position="1540"/>
        <end position="1563"/>
    </location>
</feature>
<keyword evidence="12" id="KW-1185">Reference proteome</keyword>
<dbReference type="Proteomes" id="UP000429552">
    <property type="component" value="Unassembled WGS sequence"/>
</dbReference>
<sequence>MIDRLRQAMSAAGYDLGATELLDVLWLSRAMEGRTAAEAPGESGESGERVGGTGSGSGAGAEGAGVPEESRGEGVAEDGGAFDGRAGAGAGAGTVDAADADDAADTVADRAGSEGPGESSDHADPPRGPGDGTDHTDRTDLTDPTPTAGPGGTAAPGDEPSSGPCDPLTPAVPPRRALYAMGSQGGEPGADRARTARVPGGRALPDAQQLGRALRPLRRSRDHPHRTVTDIEATVRLAAETGFLDVVSRPDQERRWSAVLLVDCSPSMQVWGPLAAELRALLARSTVFRSVRILPVDPQDPSGPAGRRRSAGAAVTFLLTDGTSPGWRTPQAVRALAAWGRGGPLAVLNPLPRRLWRGTALDARPRLLAAPGEFDPLGRLIVCDGLSGERDPEADGLLALPVLHPTASALEQWAGLLTRPGVPHLIETVLLDEAPPASARPAAPHGTAEELLAHFRGAFSPEAYRLAVRLSAIRPLTTPLMQLVRAATMRDAGPTHVAEILLGGLLERTDQARGAAAAHTLDRALGAPPPGQLTQPVYDFRPGVRELLFSGLGAEQAVEVVEAVGRSLEPYMGRLPDFPVLMGDEEGELRLQASARAFAVLASPVLERMGAVVPEQTDHVVPPQRRPTPTPPPSPRFGVLGPVRAWRGATPLELGGPEERALLAALLLRPGHSASASELLPDLWGDRPPRGALSSLYACATRLNTALGADTGATIGDADLLVREQDGGYALRRPDGSAPVLDVDLDRAEQLVDRARRAVEPAVARRLRDEALALWDGEPLAGLPGPFAADWRTRLARWRSDLLDEIYRPLAEEPARDPAGPRADAVALPAAPEPFAGRSGPLSRLAAGLTGGTSDAPACRFVHGPAGAGKTALALRVAHEVAEHFPDGQVFLDLCGSADEAGERVTATGALEALLRALGVPAGDIPLWRDGRAALYRSLLAERRVLIVLDDAPDADASAASDASEAADLALAPLLPGHTGKPGGRGGAVLLTGRRCPPLPPPAEAVELAGLTPAEAQELFTDPGPPTLRWLDAQLSEQARRAFRLLAVTDPAEVSSEAFSSEAFSSEAFSSAAFSSGAAAALLDATAQRTRALLDELLAVGALRKAGSGRYRYTGQLRRLASRSAAHELPEAARDEALTRLLTWYLALGRQVHALRCPGDRMLHDLARVPSAGPLPTTKDRAEALAVWAEETPGLLALVRRAALRTPGIVRQAADLLLLAQVTADSGALSAAYEPAARTVAARAARDGDARAEGRARVALAEAYLTLGKCAEAEPEARRAEQLAGRCGDPLTRFRAPYARGIVALQQGRHDTAERHLVAAWQQCTERDELGEAAALGALARLWAATGNSNEAVLFAERSVALHHRVGRGSPRLAHGRYALAEALSAAGRPAEALRELLQALPLFEEDRQRLWAGRTRCRMAEAMVALIRPGEAVTAAEDAAKRLLVPGGERWRADALTALGHAETALGRKQGAQAHWREALAVHEAFGAPEARTLRALLRDKTGTPTTGPRRPGPSRTADTARTGTALRDLTAAVRTLTDQLRLQPADEEPGQDLSGRPTPLPALDTLEAELTTTLADFTPTTHLPRPDLHRLRTSLESLTSPEALPTPSSPAITEAATAVRELARRIDP</sequence>
<dbReference type="InterPro" id="IPR051677">
    <property type="entry name" value="AfsR-DnrI-RedD_regulator"/>
</dbReference>